<name>A0A0E9WLD6_ANGAN</name>
<dbReference type="EMBL" id="GBXM01017410">
    <property type="protein sequence ID" value="JAH91167.1"/>
    <property type="molecule type" value="Transcribed_RNA"/>
</dbReference>
<organism evidence="1">
    <name type="scientific">Anguilla anguilla</name>
    <name type="common">European freshwater eel</name>
    <name type="synonym">Muraena anguilla</name>
    <dbReference type="NCBI Taxonomy" id="7936"/>
    <lineage>
        <taxon>Eukaryota</taxon>
        <taxon>Metazoa</taxon>
        <taxon>Chordata</taxon>
        <taxon>Craniata</taxon>
        <taxon>Vertebrata</taxon>
        <taxon>Euteleostomi</taxon>
        <taxon>Actinopterygii</taxon>
        <taxon>Neopterygii</taxon>
        <taxon>Teleostei</taxon>
        <taxon>Anguilliformes</taxon>
        <taxon>Anguillidae</taxon>
        <taxon>Anguilla</taxon>
    </lineage>
</organism>
<accession>A0A0E9WLD6</accession>
<reference evidence="1" key="2">
    <citation type="journal article" date="2015" name="Fish Shellfish Immunol.">
        <title>Early steps in the European eel (Anguilla anguilla)-Vibrio vulnificus interaction in the gills: Role of the RtxA13 toxin.</title>
        <authorList>
            <person name="Callol A."/>
            <person name="Pajuelo D."/>
            <person name="Ebbesson L."/>
            <person name="Teles M."/>
            <person name="MacKenzie S."/>
            <person name="Amaro C."/>
        </authorList>
    </citation>
    <scope>NUCLEOTIDE SEQUENCE</scope>
</reference>
<sequence>MKIHLFIDFIVFDKVIIPEGCEESFLPSSFQSRVIYLFSFIL</sequence>
<dbReference type="AlphaFoldDB" id="A0A0E9WLD6"/>
<proteinExistence type="predicted"/>
<protein>
    <submittedName>
        <fullName evidence="1">Uncharacterized protein</fullName>
    </submittedName>
</protein>
<reference evidence="1" key="1">
    <citation type="submission" date="2014-11" db="EMBL/GenBank/DDBJ databases">
        <authorList>
            <person name="Amaro Gonzalez C."/>
        </authorList>
    </citation>
    <scope>NUCLEOTIDE SEQUENCE</scope>
</reference>
<evidence type="ECO:0000313" key="1">
    <source>
        <dbReference type="EMBL" id="JAH91167.1"/>
    </source>
</evidence>